<dbReference type="OrthoDB" id="429145at2759"/>
<evidence type="ECO:0000256" key="6">
    <source>
        <dbReference type="ARBA" id="ARBA00022622"/>
    </source>
</evidence>
<keyword evidence="10" id="KW-0472">Membrane</keyword>
<evidence type="ECO:0000256" key="13">
    <source>
        <dbReference type="ARBA" id="ARBA00023239"/>
    </source>
</evidence>
<dbReference type="AlphaFoldDB" id="A0A8C9QLU0"/>
<dbReference type="Pfam" id="PF00194">
    <property type="entry name" value="Carb_anhydrase"/>
    <property type="match status" value="1"/>
</dbReference>
<dbReference type="InterPro" id="IPR036398">
    <property type="entry name" value="CA_dom_sf"/>
</dbReference>
<protein>
    <recommendedName>
        <fullName evidence="17">Carbonic anhydrase</fullName>
        <ecNumber evidence="17">4.2.1.1</ecNumber>
    </recommendedName>
</protein>
<keyword evidence="12" id="KW-0325">Glycoprotein</keyword>
<dbReference type="CDD" id="cd03117">
    <property type="entry name" value="alpha_CA_IV_XV_like"/>
    <property type="match status" value="1"/>
</dbReference>
<feature type="domain" description="Alpha-carbonic anhydrase" evidence="18">
    <location>
        <begin position="57"/>
        <end position="318"/>
    </location>
</feature>
<reference evidence="19" key="2">
    <citation type="submission" date="2025-08" db="UniProtKB">
        <authorList>
            <consortium name="Ensembl"/>
        </authorList>
    </citation>
    <scope>IDENTIFICATION</scope>
</reference>
<evidence type="ECO:0000256" key="17">
    <source>
        <dbReference type="RuleBase" id="RU367011"/>
    </source>
</evidence>
<keyword evidence="9 17" id="KW-0862">Zinc</keyword>
<evidence type="ECO:0000256" key="12">
    <source>
        <dbReference type="ARBA" id="ARBA00023180"/>
    </source>
</evidence>
<dbReference type="GO" id="GO:0098552">
    <property type="term" value="C:side of membrane"/>
    <property type="evidence" value="ECO:0007669"/>
    <property type="project" value="UniProtKB-KW"/>
</dbReference>
<dbReference type="InterPro" id="IPR023561">
    <property type="entry name" value="Carbonic_anhydrase_a-class"/>
</dbReference>
<dbReference type="SUPFAM" id="SSF51069">
    <property type="entry name" value="Carbonic anhydrase"/>
    <property type="match status" value="1"/>
</dbReference>
<comment type="function">
    <text evidence="15">Catalyzes the reversible hydration of carbon dioxide into bicarbonate and protons and thus is essential to maintaining intracellular and extracellular pH. May stimulate the sodium/bicarbonate transporter activity of SLC4A4 that acts in pH homeostasis. It is essential for acid overload removal from the retina and retina epithelium, and acid release in the choriocapillaris in the choroid.</text>
</comment>
<keyword evidence="11" id="KW-1015">Disulfide bond</keyword>
<dbReference type="PANTHER" id="PTHR18952">
    <property type="entry name" value="CARBONIC ANHYDRASE"/>
    <property type="match status" value="1"/>
</dbReference>
<keyword evidence="20" id="KW-1185">Reference proteome</keyword>
<dbReference type="PROSITE" id="PS00162">
    <property type="entry name" value="ALPHA_CA_1"/>
    <property type="match status" value="1"/>
</dbReference>
<dbReference type="GeneTree" id="ENSGT00940000155690"/>
<dbReference type="EC" id="4.2.1.1" evidence="17"/>
<organism evidence="19 20">
    <name type="scientific">Scleropages formosus</name>
    <name type="common">Asian bonytongue</name>
    <name type="synonym">Osteoglossum formosum</name>
    <dbReference type="NCBI Taxonomy" id="113540"/>
    <lineage>
        <taxon>Eukaryota</taxon>
        <taxon>Metazoa</taxon>
        <taxon>Chordata</taxon>
        <taxon>Craniata</taxon>
        <taxon>Vertebrata</taxon>
        <taxon>Euteleostomi</taxon>
        <taxon>Actinopterygii</taxon>
        <taxon>Neopterygii</taxon>
        <taxon>Teleostei</taxon>
        <taxon>Osteoglossocephala</taxon>
        <taxon>Osteoglossomorpha</taxon>
        <taxon>Osteoglossiformes</taxon>
        <taxon>Osteoglossidae</taxon>
        <taxon>Scleropages</taxon>
    </lineage>
</organism>
<evidence type="ECO:0000313" key="19">
    <source>
        <dbReference type="Ensembl" id="ENSSFOP00015000313.2"/>
    </source>
</evidence>
<keyword evidence="14" id="KW-0449">Lipoprotein</keyword>
<keyword evidence="7 17" id="KW-0479">Metal-binding</keyword>
<accession>A0A8C9QLU0</accession>
<comment type="subcellular location">
    <subcellularLocation>
        <location evidence="2">Cell membrane</location>
        <topology evidence="2">Lipid-anchor</topology>
        <topology evidence="2">GPI-anchor</topology>
    </subcellularLocation>
</comment>
<proteinExistence type="inferred from homology"/>
<name>A0A8C9QLU0_SCLFO</name>
<evidence type="ECO:0000256" key="2">
    <source>
        <dbReference type="ARBA" id="ARBA00004609"/>
    </source>
</evidence>
<evidence type="ECO:0000256" key="10">
    <source>
        <dbReference type="ARBA" id="ARBA00023136"/>
    </source>
</evidence>
<dbReference type="Ensembl" id="ENSSFOT00015000340.2">
    <property type="protein sequence ID" value="ENSSFOP00015000313.2"/>
    <property type="gene ID" value="ENSSFOG00015000184.2"/>
</dbReference>
<evidence type="ECO:0000256" key="3">
    <source>
        <dbReference type="ARBA" id="ARBA00010718"/>
    </source>
</evidence>
<evidence type="ECO:0000256" key="1">
    <source>
        <dbReference type="ARBA" id="ARBA00001947"/>
    </source>
</evidence>
<evidence type="ECO:0000256" key="16">
    <source>
        <dbReference type="ARBA" id="ARBA00049061"/>
    </source>
</evidence>
<comment type="cofactor">
    <cofactor evidence="1 17">
        <name>Zn(2+)</name>
        <dbReference type="ChEBI" id="CHEBI:29105"/>
    </cofactor>
</comment>
<keyword evidence="8" id="KW-0732">Signal</keyword>
<dbReference type="PROSITE" id="PS51144">
    <property type="entry name" value="ALPHA_CA_2"/>
    <property type="match status" value="1"/>
</dbReference>
<comment type="subunit">
    <text evidence="4">Interacts with SLC4A4.</text>
</comment>
<reference evidence="19 20" key="1">
    <citation type="submission" date="2019-04" db="EMBL/GenBank/DDBJ databases">
        <authorList>
            <consortium name="Wellcome Sanger Institute Data Sharing"/>
        </authorList>
    </citation>
    <scope>NUCLEOTIDE SEQUENCE [LARGE SCALE GENOMIC DNA]</scope>
</reference>
<dbReference type="GO" id="GO:0004089">
    <property type="term" value="F:carbonate dehydratase activity"/>
    <property type="evidence" value="ECO:0007669"/>
    <property type="project" value="UniProtKB-UniRule"/>
</dbReference>
<dbReference type="InterPro" id="IPR001148">
    <property type="entry name" value="CA_dom"/>
</dbReference>
<keyword evidence="5" id="KW-1003">Cell membrane</keyword>
<evidence type="ECO:0000256" key="4">
    <source>
        <dbReference type="ARBA" id="ARBA00011736"/>
    </source>
</evidence>
<evidence type="ECO:0000256" key="7">
    <source>
        <dbReference type="ARBA" id="ARBA00022723"/>
    </source>
</evidence>
<dbReference type="GO" id="GO:0005886">
    <property type="term" value="C:plasma membrane"/>
    <property type="evidence" value="ECO:0007669"/>
    <property type="project" value="UniProtKB-SubCell"/>
</dbReference>
<dbReference type="Proteomes" id="UP000694397">
    <property type="component" value="Chromosome 25"/>
</dbReference>
<keyword evidence="6" id="KW-0336">GPI-anchor</keyword>
<evidence type="ECO:0000256" key="15">
    <source>
        <dbReference type="ARBA" id="ARBA00045603"/>
    </source>
</evidence>
<dbReference type="FunFam" id="3.10.200.10:FF:000003">
    <property type="entry name" value="Carbonic anhydrase 12"/>
    <property type="match status" value="1"/>
</dbReference>
<evidence type="ECO:0000256" key="9">
    <source>
        <dbReference type="ARBA" id="ARBA00022833"/>
    </source>
</evidence>
<evidence type="ECO:0000256" key="14">
    <source>
        <dbReference type="ARBA" id="ARBA00023288"/>
    </source>
</evidence>
<evidence type="ECO:0000256" key="11">
    <source>
        <dbReference type="ARBA" id="ARBA00023157"/>
    </source>
</evidence>
<evidence type="ECO:0000256" key="5">
    <source>
        <dbReference type="ARBA" id="ARBA00022475"/>
    </source>
</evidence>
<dbReference type="SMART" id="SM01057">
    <property type="entry name" value="Carb_anhydrase"/>
    <property type="match status" value="1"/>
</dbReference>
<gene>
    <name evidence="19" type="primary">ca4a</name>
</gene>
<dbReference type="InterPro" id="IPR041874">
    <property type="entry name" value="CA4/CA15"/>
</dbReference>
<reference evidence="19" key="3">
    <citation type="submission" date="2025-09" db="UniProtKB">
        <authorList>
            <consortium name="Ensembl"/>
        </authorList>
    </citation>
    <scope>IDENTIFICATION</scope>
</reference>
<comment type="catalytic activity">
    <reaction evidence="16">
        <text>hydrogencarbonate + H(+) = CO2 + H2O</text>
        <dbReference type="Rhea" id="RHEA:10748"/>
        <dbReference type="ChEBI" id="CHEBI:15377"/>
        <dbReference type="ChEBI" id="CHEBI:15378"/>
        <dbReference type="ChEBI" id="CHEBI:16526"/>
        <dbReference type="ChEBI" id="CHEBI:17544"/>
        <dbReference type="EC" id="4.2.1.1"/>
    </reaction>
    <physiologicalReaction direction="left-to-right" evidence="16">
        <dbReference type="Rhea" id="RHEA:10749"/>
    </physiologicalReaction>
    <physiologicalReaction direction="right-to-left" evidence="16">
        <dbReference type="Rhea" id="RHEA:10750"/>
    </physiologicalReaction>
</comment>
<sequence length="343" mass="37419">MRSDAPWGTIRWNVRTSWVPSPALIIVRLDHKIQPFFPSVGQCHPGCLRAPALLNRTEWCYQSQVTCESHCKGPEKWQEVGSNCGSSNQSPVNIVTKRTLPDERLAPFRFTHYQTNFNGNIKNNGHSVQVNLDHGPLIGNGGLEATYRAVQFHLHWGADGGPGSEHTVDGERYPMELHIVHIKEKHGTLEAALQDPTGVAVLGFFYEESASSNKKYDPVVNALKNIARAGSSAVVNHISLASLILPDGNMTSYYRYKGSLTTPGCAESVVWTVFERAIPLSKAQLGAFSKLNFSDGTAMVNTFRPVQPLNGRPVYRSGSRALAAGVALLAASLSAFVGLSRPN</sequence>
<evidence type="ECO:0000256" key="8">
    <source>
        <dbReference type="ARBA" id="ARBA00022729"/>
    </source>
</evidence>
<dbReference type="GeneID" id="108921495"/>
<dbReference type="Gene3D" id="3.10.200.10">
    <property type="entry name" value="Alpha carbonic anhydrase"/>
    <property type="match status" value="1"/>
</dbReference>
<dbReference type="InterPro" id="IPR018338">
    <property type="entry name" value="Carbonic_anhydrase_a-class_CS"/>
</dbReference>
<comment type="function">
    <text evidence="17">Reversible hydration of carbon dioxide.</text>
</comment>
<comment type="similarity">
    <text evidence="3 17">Belongs to the alpha-carbonic anhydrase family.</text>
</comment>
<evidence type="ECO:0000313" key="20">
    <source>
        <dbReference type="Proteomes" id="UP000694397"/>
    </source>
</evidence>
<evidence type="ECO:0000259" key="18">
    <source>
        <dbReference type="PROSITE" id="PS51144"/>
    </source>
</evidence>
<dbReference type="GO" id="GO:0008270">
    <property type="term" value="F:zinc ion binding"/>
    <property type="evidence" value="ECO:0007669"/>
    <property type="project" value="UniProtKB-UniRule"/>
</dbReference>
<keyword evidence="13 17" id="KW-0456">Lyase</keyword>
<dbReference type="PANTHER" id="PTHR18952:SF95">
    <property type="entry name" value="CARBONIC ANHYDRASE 4"/>
    <property type="match status" value="1"/>
</dbReference>
<dbReference type="RefSeq" id="XP_018586484.2">
    <property type="nucleotide sequence ID" value="XM_018730968.2"/>
</dbReference>